<dbReference type="Proteomes" id="UP001159363">
    <property type="component" value="Chromosome 9"/>
</dbReference>
<evidence type="ECO:0000313" key="1">
    <source>
        <dbReference type="EMBL" id="KAJ8874095.1"/>
    </source>
</evidence>
<organism evidence="1 2">
    <name type="scientific">Dryococelus australis</name>
    <dbReference type="NCBI Taxonomy" id="614101"/>
    <lineage>
        <taxon>Eukaryota</taxon>
        <taxon>Metazoa</taxon>
        <taxon>Ecdysozoa</taxon>
        <taxon>Arthropoda</taxon>
        <taxon>Hexapoda</taxon>
        <taxon>Insecta</taxon>
        <taxon>Pterygota</taxon>
        <taxon>Neoptera</taxon>
        <taxon>Polyneoptera</taxon>
        <taxon>Phasmatodea</taxon>
        <taxon>Verophasmatodea</taxon>
        <taxon>Anareolatae</taxon>
        <taxon>Phasmatidae</taxon>
        <taxon>Eurycanthinae</taxon>
        <taxon>Dryococelus</taxon>
    </lineage>
</organism>
<accession>A0ABQ9GPY6</accession>
<sequence>MQRKQKRRIRRNLVKNRAANELSRMLKAQEISGQYKNFTRMSPTTFEVLLIRIVPKICEKETHVREPNPAQDLFAVTLRFLATGDSCTSLQYVFRISKQAIGEIVRDVCAALVEVSQENIKSTEMNAIGDCGLPASAKDLGVNLTVRLFLRHLIA</sequence>
<dbReference type="EMBL" id="JARBHB010000010">
    <property type="protein sequence ID" value="KAJ8874095.1"/>
    <property type="molecule type" value="Genomic_DNA"/>
</dbReference>
<reference evidence="1 2" key="1">
    <citation type="submission" date="2023-02" db="EMBL/GenBank/DDBJ databases">
        <title>LHISI_Scaffold_Assembly.</title>
        <authorList>
            <person name="Stuart O.P."/>
            <person name="Cleave R."/>
            <person name="Magrath M.J.L."/>
            <person name="Mikheyev A.S."/>
        </authorList>
    </citation>
    <scope>NUCLEOTIDE SEQUENCE [LARGE SCALE GENOMIC DNA]</scope>
    <source>
        <strain evidence="1">Daus_M_001</strain>
        <tissue evidence="1">Leg muscle</tissue>
    </source>
</reference>
<proteinExistence type="predicted"/>
<protein>
    <submittedName>
        <fullName evidence="1">Uncharacterized protein</fullName>
    </submittedName>
</protein>
<name>A0ABQ9GPY6_9NEOP</name>
<gene>
    <name evidence="1" type="ORF">PR048_024936</name>
</gene>
<evidence type="ECO:0000313" key="2">
    <source>
        <dbReference type="Proteomes" id="UP001159363"/>
    </source>
</evidence>
<comment type="caution">
    <text evidence="1">The sequence shown here is derived from an EMBL/GenBank/DDBJ whole genome shotgun (WGS) entry which is preliminary data.</text>
</comment>
<keyword evidence="2" id="KW-1185">Reference proteome</keyword>